<keyword evidence="6" id="KW-0418">Kinase</keyword>
<evidence type="ECO:0000313" key="10">
    <source>
        <dbReference type="Proteomes" id="UP001529275"/>
    </source>
</evidence>
<reference evidence="9 10" key="2">
    <citation type="submission" date="2023-06" db="EMBL/GenBank/DDBJ databases">
        <authorList>
            <person name="Zeman M."/>
            <person name="Kubasova T."/>
            <person name="Jahodarova E."/>
            <person name="Nykrynova M."/>
            <person name="Rychlik I."/>
        </authorList>
    </citation>
    <scope>NUCLEOTIDE SEQUENCE [LARGE SCALE GENOMIC DNA]</scope>
    <source>
        <strain evidence="9 10">ET341</strain>
    </source>
</reference>
<dbReference type="PANTHER" id="PTHR34581">
    <property type="entry name" value="PTS SYSTEM N,N'-DIACETYLCHITOBIOSE-SPECIFIC EIIB COMPONENT"/>
    <property type="match status" value="1"/>
</dbReference>
<evidence type="ECO:0000256" key="3">
    <source>
        <dbReference type="ARBA" id="ARBA00022597"/>
    </source>
</evidence>
<evidence type="ECO:0000256" key="1">
    <source>
        <dbReference type="ARBA" id="ARBA00022448"/>
    </source>
</evidence>
<proteinExistence type="predicted"/>
<keyword evidence="4" id="KW-0808">Transferase</keyword>
<evidence type="ECO:0000256" key="4">
    <source>
        <dbReference type="ARBA" id="ARBA00022679"/>
    </source>
</evidence>
<accession>A0ABT7UK61</accession>
<sequence>MSRDYLFRYFYRWVSTMKNAHVCHDKNIVCFCNDKYHAHIIFYKEFNMMELSIEDKWTEKNVFYLHFEMMDILSTRKNILSFFQFLKDENHHNKVNSSLKLSSLKILICCTSGLTSHYYASLMQQAQQNIIVDAYPIMNVEDVANDYDIILLAPQVAYMYPNLKRKFGKKVMEVEALDFATGNVNHTLESIFV</sequence>
<organism evidence="9 10">
    <name type="scientific">Massilimicrobiota timonensis</name>
    <dbReference type="NCBI Taxonomy" id="1776392"/>
    <lineage>
        <taxon>Bacteria</taxon>
        <taxon>Bacillati</taxon>
        <taxon>Bacillota</taxon>
        <taxon>Erysipelotrichia</taxon>
        <taxon>Erysipelotrichales</taxon>
        <taxon>Erysipelotrichaceae</taxon>
        <taxon>Massilimicrobiota</taxon>
    </lineage>
</organism>
<evidence type="ECO:0000256" key="2">
    <source>
        <dbReference type="ARBA" id="ARBA00022553"/>
    </source>
</evidence>
<keyword evidence="3" id="KW-0762">Sugar transport</keyword>
<dbReference type="RefSeq" id="WP_289527960.1">
    <property type="nucleotide sequence ID" value="NZ_JAUDCK010000031.1"/>
</dbReference>
<dbReference type="PROSITE" id="PS51100">
    <property type="entry name" value="PTS_EIIB_TYPE_3"/>
    <property type="match status" value="1"/>
</dbReference>
<dbReference type="InterPro" id="IPR003501">
    <property type="entry name" value="PTS_EIIB_2/3"/>
</dbReference>
<dbReference type="InterPro" id="IPR036095">
    <property type="entry name" value="PTS_EIIB-like_sf"/>
</dbReference>
<keyword evidence="10" id="KW-1185">Reference proteome</keyword>
<dbReference type="Gene3D" id="3.40.50.2300">
    <property type="match status" value="1"/>
</dbReference>
<evidence type="ECO:0000259" key="8">
    <source>
        <dbReference type="PROSITE" id="PS51100"/>
    </source>
</evidence>
<dbReference type="SUPFAM" id="SSF52794">
    <property type="entry name" value="PTS system IIB component-like"/>
    <property type="match status" value="1"/>
</dbReference>
<dbReference type="Pfam" id="PF02302">
    <property type="entry name" value="PTS_IIB"/>
    <property type="match status" value="1"/>
</dbReference>
<dbReference type="InterPro" id="IPR013012">
    <property type="entry name" value="PTS_EIIB_3"/>
</dbReference>
<feature type="domain" description="PTS EIIB type-3" evidence="8">
    <location>
        <begin position="103"/>
        <end position="193"/>
    </location>
</feature>
<dbReference type="EMBL" id="JAUDCK010000031">
    <property type="protein sequence ID" value="MDM8196337.1"/>
    <property type="molecule type" value="Genomic_DNA"/>
</dbReference>
<keyword evidence="1" id="KW-0813">Transport</keyword>
<keyword evidence="2" id="KW-0597">Phosphoprotein</keyword>
<keyword evidence="5" id="KW-0598">Phosphotransferase system</keyword>
<dbReference type="InterPro" id="IPR051819">
    <property type="entry name" value="PTS_sugar-specific_EIIB"/>
</dbReference>
<reference evidence="10" key="1">
    <citation type="submission" date="2023-06" db="EMBL/GenBank/DDBJ databases">
        <title>Identification and characterization of horizontal gene transfer across gut microbiota members of farm animals based on homology search.</title>
        <authorList>
            <person name="Zeman M."/>
            <person name="Kubasova T."/>
            <person name="Jahodarova E."/>
            <person name="Nykrynova M."/>
            <person name="Rychlik I."/>
        </authorList>
    </citation>
    <scope>NUCLEOTIDE SEQUENCE [LARGE SCALE GENOMIC DNA]</scope>
    <source>
        <strain evidence="10">ET341</strain>
    </source>
</reference>
<dbReference type="PANTHER" id="PTHR34581:SF2">
    <property type="entry name" value="PTS SYSTEM N,N'-DIACETYLCHITOBIOSE-SPECIFIC EIIB COMPONENT"/>
    <property type="match status" value="1"/>
</dbReference>
<protein>
    <recommendedName>
        <fullName evidence="8">PTS EIIB type-3 domain-containing protein</fullName>
    </recommendedName>
</protein>
<name>A0ABT7UK61_9FIRM</name>
<gene>
    <name evidence="9" type="ORF">QUV98_08420</name>
</gene>
<feature type="modified residue" description="Phosphocysteine; by EIIA" evidence="7">
    <location>
        <position position="110"/>
    </location>
</feature>
<evidence type="ECO:0000256" key="5">
    <source>
        <dbReference type="ARBA" id="ARBA00022683"/>
    </source>
</evidence>
<comment type="caution">
    <text evidence="9">The sequence shown here is derived from an EMBL/GenBank/DDBJ whole genome shotgun (WGS) entry which is preliminary data.</text>
</comment>
<dbReference type="Proteomes" id="UP001529275">
    <property type="component" value="Unassembled WGS sequence"/>
</dbReference>
<evidence type="ECO:0000313" key="9">
    <source>
        <dbReference type="EMBL" id="MDM8196337.1"/>
    </source>
</evidence>
<evidence type="ECO:0000256" key="7">
    <source>
        <dbReference type="PROSITE-ProRule" id="PRU00423"/>
    </source>
</evidence>
<evidence type="ECO:0000256" key="6">
    <source>
        <dbReference type="ARBA" id="ARBA00022777"/>
    </source>
</evidence>